<feature type="region of interest" description="Disordered" evidence="5">
    <location>
        <begin position="165"/>
        <end position="206"/>
    </location>
</feature>
<dbReference type="Proteomes" id="UP001293254">
    <property type="component" value="Unassembled WGS sequence"/>
</dbReference>
<name>A0AAE2CGP1_9LAMI</name>
<keyword evidence="3" id="KW-0862">Zinc</keyword>
<dbReference type="EMBL" id="JACGWO010000008">
    <property type="protein sequence ID" value="KAK4421429.1"/>
    <property type="molecule type" value="Genomic_DNA"/>
</dbReference>
<evidence type="ECO:0000256" key="5">
    <source>
        <dbReference type="SAM" id="MobiDB-lite"/>
    </source>
</evidence>
<protein>
    <recommendedName>
        <fullName evidence="6">BED-type domain-containing protein</fullName>
    </recommendedName>
</protein>
<dbReference type="AlphaFoldDB" id="A0AAE2CGP1"/>
<sequence>MSLSSSSQKDPAWNYGALLDPKNPNNVQCNFCGKILKGGITRHKQHLVRGGQNAIPHFDVIDEEEEYWEAEQQNVGHGKRYTCSYSAEGAFAASTWQPKKPKQIGLINLYFRKEADGVVQQRKGKKQKWMYDAGLPFNVVNYDSFGPAIEAIGQYGPDRLLIDEEEEEEEEEEEINFTDTDEEDVDCYKSNNDRDDDDIREEMESE</sequence>
<evidence type="ECO:0000256" key="1">
    <source>
        <dbReference type="ARBA" id="ARBA00022723"/>
    </source>
</evidence>
<gene>
    <name evidence="7" type="ORF">Salat_2093400</name>
</gene>
<evidence type="ECO:0000256" key="4">
    <source>
        <dbReference type="PROSITE-ProRule" id="PRU00027"/>
    </source>
</evidence>
<dbReference type="InterPro" id="IPR003656">
    <property type="entry name" value="Znf_BED"/>
</dbReference>
<evidence type="ECO:0000313" key="7">
    <source>
        <dbReference type="EMBL" id="KAK4421429.1"/>
    </source>
</evidence>
<evidence type="ECO:0000256" key="2">
    <source>
        <dbReference type="ARBA" id="ARBA00022771"/>
    </source>
</evidence>
<organism evidence="7 8">
    <name type="scientific">Sesamum alatum</name>
    <dbReference type="NCBI Taxonomy" id="300844"/>
    <lineage>
        <taxon>Eukaryota</taxon>
        <taxon>Viridiplantae</taxon>
        <taxon>Streptophyta</taxon>
        <taxon>Embryophyta</taxon>
        <taxon>Tracheophyta</taxon>
        <taxon>Spermatophyta</taxon>
        <taxon>Magnoliopsida</taxon>
        <taxon>eudicotyledons</taxon>
        <taxon>Gunneridae</taxon>
        <taxon>Pentapetalae</taxon>
        <taxon>asterids</taxon>
        <taxon>lamiids</taxon>
        <taxon>Lamiales</taxon>
        <taxon>Pedaliaceae</taxon>
        <taxon>Sesamum</taxon>
    </lineage>
</organism>
<feature type="compositionally biased region" description="Acidic residues" evidence="5">
    <location>
        <begin position="165"/>
        <end position="185"/>
    </location>
</feature>
<evidence type="ECO:0000313" key="8">
    <source>
        <dbReference type="Proteomes" id="UP001293254"/>
    </source>
</evidence>
<reference evidence="7" key="1">
    <citation type="submission" date="2020-06" db="EMBL/GenBank/DDBJ databases">
        <authorList>
            <person name="Li T."/>
            <person name="Hu X."/>
            <person name="Zhang T."/>
            <person name="Song X."/>
            <person name="Zhang H."/>
            <person name="Dai N."/>
            <person name="Sheng W."/>
            <person name="Hou X."/>
            <person name="Wei L."/>
        </authorList>
    </citation>
    <scope>NUCLEOTIDE SEQUENCE</scope>
    <source>
        <strain evidence="7">3651</strain>
        <tissue evidence="7">Leaf</tissue>
    </source>
</reference>
<evidence type="ECO:0000259" key="6">
    <source>
        <dbReference type="PROSITE" id="PS50808"/>
    </source>
</evidence>
<accession>A0AAE2CGP1</accession>
<feature type="compositionally biased region" description="Acidic residues" evidence="5">
    <location>
        <begin position="194"/>
        <end position="206"/>
    </location>
</feature>
<dbReference type="GO" id="GO:0003677">
    <property type="term" value="F:DNA binding"/>
    <property type="evidence" value="ECO:0007669"/>
    <property type="project" value="InterPro"/>
</dbReference>
<comment type="caution">
    <text evidence="7">The sequence shown here is derived from an EMBL/GenBank/DDBJ whole genome shotgun (WGS) entry which is preliminary data.</text>
</comment>
<keyword evidence="1" id="KW-0479">Metal-binding</keyword>
<evidence type="ECO:0000256" key="3">
    <source>
        <dbReference type="ARBA" id="ARBA00022833"/>
    </source>
</evidence>
<feature type="domain" description="BED-type" evidence="6">
    <location>
        <begin position="7"/>
        <end position="49"/>
    </location>
</feature>
<dbReference type="GO" id="GO:0008270">
    <property type="term" value="F:zinc ion binding"/>
    <property type="evidence" value="ECO:0007669"/>
    <property type="project" value="UniProtKB-KW"/>
</dbReference>
<keyword evidence="2 4" id="KW-0863">Zinc-finger</keyword>
<reference evidence="7" key="2">
    <citation type="journal article" date="2024" name="Plant">
        <title>Genomic evolution and insights into agronomic trait innovations of Sesamum species.</title>
        <authorList>
            <person name="Miao H."/>
            <person name="Wang L."/>
            <person name="Qu L."/>
            <person name="Liu H."/>
            <person name="Sun Y."/>
            <person name="Le M."/>
            <person name="Wang Q."/>
            <person name="Wei S."/>
            <person name="Zheng Y."/>
            <person name="Lin W."/>
            <person name="Duan Y."/>
            <person name="Cao H."/>
            <person name="Xiong S."/>
            <person name="Wang X."/>
            <person name="Wei L."/>
            <person name="Li C."/>
            <person name="Ma Q."/>
            <person name="Ju M."/>
            <person name="Zhao R."/>
            <person name="Li G."/>
            <person name="Mu C."/>
            <person name="Tian Q."/>
            <person name="Mei H."/>
            <person name="Zhang T."/>
            <person name="Gao T."/>
            <person name="Zhang H."/>
        </authorList>
    </citation>
    <scope>NUCLEOTIDE SEQUENCE</scope>
    <source>
        <strain evidence="7">3651</strain>
    </source>
</reference>
<dbReference type="PROSITE" id="PS50808">
    <property type="entry name" value="ZF_BED"/>
    <property type="match status" value="1"/>
</dbReference>
<dbReference type="Pfam" id="PF02892">
    <property type="entry name" value="zf-BED"/>
    <property type="match status" value="1"/>
</dbReference>
<keyword evidence="8" id="KW-1185">Reference proteome</keyword>
<proteinExistence type="predicted"/>